<dbReference type="Proteomes" id="UP000823769">
    <property type="component" value="Unassembled WGS sequence"/>
</dbReference>
<organism evidence="2 3">
    <name type="scientific">Candidatus Cryptobacteroides avistercoris</name>
    <dbReference type="NCBI Taxonomy" id="2840758"/>
    <lineage>
        <taxon>Bacteria</taxon>
        <taxon>Pseudomonadati</taxon>
        <taxon>Bacteroidota</taxon>
        <taxon>Bacteroidia</taxon>
        <taxon>Bacteroidales</taxon>
        <taxon>Candidatus Cryptobacteroides</taxon>
    </lineage>
</organism>
<accession>A0A9D9IWH5</accession>
<evidence type="ECO:0000313" key="3">
    <source>
        <dbReference type="Proteomes" id="UP000823769"/>
    </source>
</evidence>
<reference evidence="2" key="1">
    <citation type="submission" date="2020-10" db="EMBL/GenBank/DDBJ databases">
        <authorList>
            <person name="Gilroy R."/>
        </authorList>
    </citation>
    <scope>NUCLEOTIDE SEQUENCE</scope>
    <source>
        <strain evidence="2">B3-1481</strain>
    </source>
</reference>
<evidence type="ECO:0000313" key="2">
    <source>
        <dbReference type="EMBL" id="MBO8479937.1"/>
    </source>
</evidence>
<name>A0A9D9IWH5_9BACT</name>
<comment type="caution">
    <text evidence="2">The sequence shown here is derived from an EMBL/GenBank/DDBJ whole genome shotgun (WGS) entry which is preliminary data.</text>
</comment>
<proteinExistence type="predicted"/>
<evidence type="ECO:0008006" key="4">
    <source>
        <dbReference type="Google" id="ProtNLM"/>
    </source>
</evidence>
<reference evidence="2" key="2">
    <citation type="journal article" date="2021" name="PeerJ">
        <title>Extensive microbial diversity within the chicken gut microbiome revealed by metagenomics and culture.</title>
        <authorList>
            <person name="Gilroy R."/>
            <person name="Ravi A."/>
            <person name="Getino M."/>
            <person name="Pursley I."/>
            <person name="Horton D.L."/>
            <person name="Alikhan N.F."/>
            <person name="Baker D."/>
            <person name="Gharbi K."/>
            <person name="Hall N."/>
            <person name="Watson M."/>
            <person name="Adriaenssens E.M."/>
            <person name="Foster-Nyarko E."/>
            <person name="Jarju S."/>
            <person name="Secka A."/>
            <person name="Antonio M."/>
            <person name="Oren A."/>
            <person name="Chaudhuri R.R."/>
            <person name="La Ragione R."/>
            <person name="Hildebrand F."/>
            <person name="Pallen M.J."/>
        </authorList>
    </citation>
    <scope>NUCLEOTIDE SEQUENCE</scope>
    <source>
        <strain evidence="2">B3-1481</strain>
    </source>
</reference>
<protein>
    <recommendedName>
        <fullName evidence="4">Lipoprotein</fullName>
    </recommendedName>
</protein>
<dbReference type="AlphaFoldDB" id="A0A9D9IWH5"/>
<sequence>MKVSSCVLAAALCLLAASCGPRVVSQRPTIGYVEEVLGGVRSRELAVLENSAVPEPAGDICIIGSLDACYGYADYLAVHDIHDNVSGAGVSDELPDFAGETIACIADDGSFSSYVSSADTLELRRQTVMRVISALDTVLHITPYDVDGYGGKRPAKLIVLADPCLSVFGGFDVDTMMTSAGNHVPVVSSLDLMLDEVFAAHPGRTLNVGIIYDPEIAPESVYRSGFRAAAQRNGAPESVCVPFPAHRRDSLVHKLVERYAEGGAMMPLDAVIVDDPKVAPDSVKTELADIVSVMNESSLTYGRMLSRDFRLVHGFDAVAGYCYDLLRRHNMFTHNIAFPEVLLYRPVVNPDSAGGDIILIPDLYVQN</sequence>
<evidence type="ECO:0000256" key="1">
    <source>
        <dbReference type="SAM" id="SignalP"/>
    </source>
</evidence>
<feature type="signal peptide" evidence="1">
    <location>
        <begin position="1"/>
        <end position="16"/>
    </location>
</feature>
<dbReference type="EMBL" id="JADILW010000035">
    <property type="protein sequence ID" value="MBO8479937.1"/>
    <property type="molecule type" value="Genomic_DNA"/>
</dbReference>
<dbReference type="PROSITE" id="PS51257">
    <property type="entry name" value="PROKAR_LIPOPROTEIN"/>
    <property type="match status" value="1"/>
</dbReference>
<gene>
    <name evidence="2" type="ORF">IAB76_02350</name>
</gene>
<keyword evidence="1" id="KW-0732">Signal</keyword>
<feature type="chain" id="PRO_5038680528" description="Lipoprotein" evidence="1">
    <location>
        <begin position="17"/>
        <end position="367"/>
    </location>
</feature>